<comment type="caution">
    <text evidence="6">The sequence shown here is derived from an EMBL/GenBank/DDBJ whole genome shotgun (WGS) entry which is preliminary data.</text>
</comment>
<dbReference type="OrthoDB" id="9805177at2"/>
<keyword evidence="5" id="KW-0119">Carbohydrate metabolism</keyword>
<dbReference type="InterPro" id="IPR000887">
    <property type="entry name" value="Aldlse_KDPG_KHG"/>
</dbReference>
<comment type="similarity">
    <text evidence="2">Belongs to the KHG/KDPG aldolase family.</text>
</comment>
<dbReference type="Gene3D" id="3.20.20.70">
    <property type="entry name" value="Aldolase class I"/>
    <property type="match status" value="1"/>
</dbReference>
<keyword evidence="4" id="KW-0456">Lyase</keyword>
<keyword evidence="7" id="KW-1185">Reference proteome</keyword>
<evidence type="ECO:0000256" key="3">
    <source>
        <dbReference type="ARBA" id="ARBA00011233"/>
    </source>
</evidence>
<dbReference type="InterPro" id="IPR013785">
    <property type="entry name" value="Aldolase_TIM"/>
</dbReference>
<dbReference type="GO" id="GO:0016829">
    <property type="term" value="F:lyase activity"/>
    <property type="evidence" value="ECO:0007669"/>
    <property type="project" value="UniProtKB-KW"/>
</dbReference>
<dbReference type="Proteomes" id="UP000490386">
    <property type="component" value="Unassembled WGS sequence"/>
</dbReference>
<dbReference type="SUPFAM" id="SSF51569">
    <property type="entry name" value="Aldolase"/>
    <property type="match status" value="1"/>
</dbReference>
<proteinExistence type="inferred from homology"/>
<dbReference type="Pfam" id="PF01081">
    <property type="entry name" value="Aldolase"/>
    <property type="match status" value="1"/>
</dbReference>
<dbReference type="AlphaFoldDB" id="A0A7J5AZX9"/>
<dbReference type="PANTHER" id="PTHR30246:SF1">
    <property type="entry name" value="2-DEHYDRO-3-DEOXY-6-PHOSPHOGALACTONATE ALDOLASE-RELATED"/>
    <property type="match status" value="1"/>
</dbReference>
<protein>
    <submittedName>
        <fullName evidence="6">Bifunctional 4-hydroxy-2-oxoglutarate aldolase/2-dehydro-3-deoxy-phosphogluconate aldolase</fullName>
    </submittedName>
</protein>
<evidence type="ECO:0000256" key="1">
    <source>
        <dbReference type="ARBA" id="ARBA00004761"/>
    </source>
</evidence>
<evidence type="ECO:0000256" key="2">
    <source>
        <dbReference type="ARBA" id="ARBA00006906"/>
    </source>
</evidence>
<sequence>MTDTFDTMFATSPVMAILRGYTPERSVELARLAWSLGISSVEVPIQNERALEALRAVVRAAEPGGHAVGAGTVISLAHVRDAKQAGASFTVAPGLDPAVIEAALEAGLAPLPGVASGTDIQLAKSLGLTWVKAFPASVLGVDWFSAMRGPFPEVRIVATGGISAANAAEYLGAGADVVAVGSALEDEAQLPLLSALGASAATR</sequence>
<evidence type="ECO:0000313" key="7">
    <source>
        <dbReference type="Proteomes" id="UP000490386"/>
    </source>
</evidence>
<dbReference type="RefSeq" id="WP_151424456.1">
    <property type="nucleotide sequence ID" value="NZ_WBJX01000005.1"/>
</dbReference>
<evidence type="ECO:0000256" key="5">
    <source>
        <dbReference type="ARBA" id="ARBA00023277"/>
    </source>
</evidence>
<organism evidence="6 7">
    <name type="scientific">Pseudoclavibacter terrae</name>
    <dbReference type="NCBI Taxonomy" id="1530195"/>
    <lineage>
        <taxon>Bacteria</taxon>
        <taxon>Bacillati</taxon>
        <taxon>Actinomycetota</taxon>
        <taxon>Actinomycetes</taxon>
        <taxon>Micrococcales</taxon>
        <taxon>Microbacteriaceae</taxon>
        <taxon>Pseudoclavibacter</taxon>
    </lineage>
</organism>
<accession>A0A7J5AZX9</accession>
<dbReference type="CDD" id="cd00452">
    <property type="entry name" value="KDPG_aldolase"/>
    <property type="match status" value="1"/>
</dbReference>
<evidence type="ECO:0000313" key="6">
    <source>
        <dbReference type="EMBL" id="KAB1636733.1"/>
    </source>
</evidence>
<evidence type="ECO:0000256" key="4">
    <source>
        <dbReference type="ARBA" id="ARBA00023239"/>
    </source>
</evidence>
<dbReference type="EMBL" id="WBJX01000005">
    <property type="protein sequence ID" value="KAB1636733.1"/>
    <property type="molecule type" value="Genomic_DNA"/>
</dbReference>
<name>A0A7J5AZX9_9MICO</name>
<comment type="subunit">
    <text evidence="3">Homotrimer.</text>
</comment>
<comment type="pathway">
    <text evidence="1">Carbohydrate acid metabolism.</text>
</comment>
<reference evidence="6 7" key="1">
    <citation type="submission" date="2019-09" db="EMBL/GenBank/DDBJ databases">
        <title>Phylogeny of genus Pseudoclavibacter and closely related genus.</title>
        <authorList>
            <person name="Li Y."/>
        </authorList>
    </citation>
    <scope>NUCLEOTIDE SEQUENCE [LARGE SCALE GENOMIC DNA]</scope>
    <source>
        <strain evidence="6 7">THG-MD12</strain>
    </source>
</reference>
<dbReference type="PANTHER" id="PTHR30246">
    <property type="entry name" value="2-KETO-3-DEOXY-6-PHOSPHOGLUCONATE ALDOLASE"/>
    <property type="match status" value="1"/>
</dbReference>
<gene>
    <name evidence="6" type="ORF">F8O03_14240</name>
</gene>